<dbReference type="AlphaFoldDB" id="A0A4R1GBH3"/>
<dbReference type="Proteomes" id="UP000295777">
    <property type="component" value="Unassembled WGS sequence"/>
</dbReference>
<evidence type="ECO:0000313" key="1">
    <source>
        <dbReference type="EMBL" id="TCK04040.1"/>
    </source>
</evidence>
<dbReference type="RefSeq" id="WP_132527105.1">
    <property type="nucleotide sequence ID" value="NZ_SMFV01000004.1"/>
</dbReference>
<gene>
    <name evidence="1" type="ORF">CLV27_1358</name>
</gene>
<sequence length="67" mass="7822">MGEIVIKVPGDFKETFEIERDREAIKKVVKKLEVMEDIVFLQTHYSKVKNAVRVEDIDEEELTLQGD</sequence>
<reference evidence="1 2" key="1">
    <citation type="submission" date="2019-03" db="EMBL/GenBank/DDBJ databases">
        <title>Genomic Encyclopedia of Archaeal and Bacterial Type Strains, Phase II (KMG-II): from individual species to whole genera.</title>
        <authorList>
            <person name="Goeker M."/>
        </authorList>
    </citation>
    <scope>NUCLEOTIDE SEQUENCE [LARGE SCALE GENOMIC DNA]</scope>
    <source>
        <strain evidence="1 2">DSM 24425</strain>
    </source>
</reference>
<dbReference type="EMBL" id="SMFV01000004">
    <property type="protein sequence ID" value="TCK04040.1"/>
    <property type="molecule type" value="Genomic_DNA"/>
</dbReference>
<name>A0A4R1GBH3_9BACT</name>
<organism evidence="1 2">
    <name type="scientific">Phorcysia thermohydrogeniphila</name>
    <dbReference type="NCBI Taxonomy" id="936138"/>
    <lineage>
        <taxon>Bacteria</taxon>
        <taxon>Pseudomonadati</taxon>
        <taxon>Aquificota</taxon>
        <taxon>Aquificia</taxon>
        <taxon>Desulfurobacteriales</taxon>
        <taxon>Desulfurobacteriaceae</taxon>
        <taxon>Phorcysia</taxon>
    </lineage>
</organism>
<keyword evidence="2" id="KW-1185">Reference proteome</keyword>
<accession>A0A4R1GBH3</accession>
<comment type="caution">
    <text evidence="1">The sequence shown here is derived from an EMBL/GenBank/DDBJ whole genome shotgun (WGS) entry which is preliminary data.</text>
</comment>
<protein>
    <submittedName>
        <fullName evidence="1">Uncharacterized protein</fullName>
    </submittedName>
</protein>
<evidence type="ECO:0000313" key="2">
    <source>
        <dbReference type="Proteomes" id="UP000295777"/>
    </source>
</evidence>
<proteinExistence type="predicted"/>